<keyword evidence="4 6" id="KW-1133">Transmembrane helix</keyword>
<feature type="transmembrane region" description="Helical" evidence="6">
    <location>
        <begin position="70"/>
        <end position="89"/>
    </location>
</feature>
<comment type="subcellular location">
    <subcellularLocation>
        <location evidence="1">Membrane</location>
        <topology evidence="1">Multi-pass membrane protein</topology>
    </subcellularLocation>
</comment>
<evidence type="ECO:0000313" key="7">
    <source>
        <dbReference type="EMBL" id="OMJ92468.1"/>
    </source>
</evidence>
<evidence type="ECO:0000256" key="3">
    <source>
        <dbReference type="ARBA" id="ARBA00022692"/>
    </source>
</evidence>
<organism evidence="7 8">
    <name type="scientific">Stentor coeruleus</name>
    <dbReference type="NCBI Taxonomy" id="5963"/>
    <lineage>
        <taxon>Eukaryota</taxon>
        <taxon>Sar</taxon>
        <taxon>Alveolata</taxon>
        <taxon>Ciliophora</taxon>
        <taxon>Postciliodesmatophora</taxon>
        <taxon>Heterotrichea</taxon>
        <taxon>Heterotrichida</taxon>
        <taxon>Stentoridae</taxon>
        <taxon>Stentor</taxon>
    </lineage>
</organism>
<proteinExistence type="inferred from homology"/>
<evidence type="ECO:0000256" key="5">
    <source>
        <dbReference type="ARBA" id="ARBA00023136"/>
    </source>
</evidence>
<dbReference type="GO" id="GO:0016020">
    <property type="term" value="C:membrane"/>
    <property type="evidence" value="ECO:0007669"/>
    <property type="project" value="UniProtKB-SubCell"/>
</dbReference>
<sequence>MNEAKPRYNFEINEEIGESDVKIEYVGPQIFPKIPLKPMLAAIFLLICGIVLTLMGFIEEFTNFEEPSRGIAFWVLGSLTLTPGLYFSIQFYRAYRAKTPAERMTVLRNIPDIN</sequence>
<dbReference type="EMBL" id="MPUH01000061">
    <property type="protein sequence ID" value="OMJ92468.1"/>
    <property type="molecule type" value="Genomic_DNA"/>
</dbReference>
<evidence type="ECO:0000256" key="2">
    <source>
        <dbReference type="ARBA" id="ARBA00007743"/>
    </source>
</evidence>
<name>A0A1R2CTY9_9CILI</name>
<dbReference type="AlphaFoldDB" id="A0A1R2CTY9"/>
<evidence type="ECO:0000256" key="4">
    <source>
        <dbReference type="ARBA" id="ARBA00022989"/>
    </source>
</evidence>
<protein>
    <recommendedName>
        <fullName evidence="9">Transmembrane protein 230</fullName>
    </recommendedName>
</protein>
<reference evidence="7 8" key="1">
    <citation type="submission" date="2016-11" db="EMBL/GenBank/DDBJ databases">
        <title>The macronuclear genome of Stentor coeruleus: a giant cell with tiny introns.</title>
        <authorList>
            <person name="Slabodnick M."/>
            <person name="Ruby J.G."/>
            <person name="Reiff S.B."/>
            <person name="Swart E.C."/>
            <person name="Gosai S."/>
            <person name="Prabakaran S."/>
            <person name="Witkowska E."/>
            <person name="Larue G.E."/>
            <person name="Fisher S."/>
            <person name="Freeman R.M."/>
            <person name="Gunawardena J."/>
            <person name="Chu W."/>
            <person name="Stover N.A."/>
            <person name="Gregory B.D."/>
            <person name="Nowacki M."/>
            <person name="Derisi J."/>
            <person name="Roy S.W."/>
            <person name="Marshall W.F."/>
            <person name="Sood P."/>
        </authorList>
    </citation>
    <scope>NUCLEOTIDE SEQUENCE [LARGE SCALE GENOMIC DNA]</scope>
    <source>
        <strain evidence="7">WM001</strain>
    </source>
</reference>
<keyword evidence="8" id="KW-1185">Reference proteome</keyword>
<dbReference type="OrthoDB" id="5597044at2759"/>
<keyword evidence="5 6" id="KW-0472">Membrane</keyword>
<dbReference type="InterPro" id="IPR008590">
    <property type="entry name" value="TMEM_230/134"/>
</dbReference>
<feature type="transmembrane region" description="Helical" evidence="6">
    <location>
        <begin position="39"/>
        <end position="58"/>
    </location>
</feature>
<accession>A0A1R2CTY9</accession>
<evidence type="ECO:0000313" key="8">
    <source>
        <dbReference type="Proteomes" id="UP000187209"/>
    </source>
</evidence>
<keyword evidence="3 6" id="KW-0812">Transmembrane</keyword>
<evidence type="ECO:0000256" key="6">
    <source>
        <dbReference type="SAM" id="Phobius"/>
    </source>
</evidence>
<comment type="caution">
    <text evidence="7">The sequence shown here is derived from an EMBL/GenBank/DDBJ whole genome shotgun (WGS) entry which is preliminary data.</text>
</comment>
<dbReference type="Proteomes" id="UP000187209">
    <property type="component" value="Unassembled WGS sequence"/>
</dbReference>
<gene>
    <name evidence="7" type="ORF">SteCoe_4810</name>
</gene>
<dbReference type="Pfam" id="PF05915">
    <property type="entry name" value="TMEM_230_134"/>
    <property type="match status" value="1"/>
</dbReference>
<comment type="similarity">
    <text evidence="2">Belongs to the TMEM134/TMEM230 family.</text>
</comment>
<evidence type="ECO:0000256" key="1">
    <source>
        <dbReference type="ARBA" id="ARBA00004141"/>
    </source>
</evidence>
<evidence type="ECO:0008006" key="9">
    <source>
        <dbReference type="Google" id="ProtNLM"/>
    </source>
</evidence>